<feature type="transmembrane region" description="Helical" evidence="7">
    <location>
        <begin position="243"/>
        <end position="262"/>
    </location>
</feature>
<evidence type="ECO:0000256" key="1">
    <source>
        <dbReference type="ARBA" id="ARBA00004141"/>
    </source>
</evidence>
<keyword evidence="3 7" id="KW-0812">Transmembrane</keyword>
<feature type="transmembrane region" description="Helical" evidence="7">
    <location>
        <begin position="86"/>
        <end position="108"/>
    </location>
</feature>
<comment type="similarity">
    <text evidence="2">Belongs to the EamA transporter family.</text>
</comment>
<proteinExistence type="inferred from homology"/>
<protein>
    <submittedName>
        <fullName evidence="9">O-acetylserine/cysteine efflux transporter</fullName>
    </submittedName>
</protein>
<dbReference type="AlphaFoldDB" id="A0A840NT76"/>
<feature type="transmembrane region" description="Helical" evidence="7">
    <location>
        <begin position="33"/>
        <end position="51"/>
    </location>
</feature>
<feature type="domain" description="EamA" evidence="8">
    <location>
        <begin position="7"/>
        <end position="131"/>
    </location>
</feature>
<evidence type="ECO:0000313" key="10">
    <source>
        <dbReference type="Proteomes" id="UP000580474"/>
    </source>
</evidence>
<feature type="transmembrane region" description="Helical" evidence="7">
    <location>
        <begin position="210"/>
        <end position="231"/>
    </location>
</feature>
<evidence type="ECO:0000313" key="9">
    <source>
        <dbReference type="EMBL" id="MBB5072382.1"/>
    </source>
</evidence>
<feature type="transmembrane region" description="Helical" evidence="7">
    <location>
        <begin position="7"/>
        <end position="27"/>
    </location>
</feature>
<evidence type="ECO:0000256" key="5">
    <source>
        <dbReference type="ARBA" id="ARBA00023136"/>
    </source>
</evidence>
<feature type="transmembrane region" description="Helical" evidence="7">
    <location>
        <begin position="171"/>
        <end position="190"/>
    </location>
</feature>
<accession>A0A840NT76</accession>
<dbReference type="Gene3D" id="1.10.3730.20">
    <property type="match status" value="1"/>
</dbReference>
<evidence type="ECO:0000256" key="2">
    <source>
        <dbReference type="ARBA" id="ARBA00007362"/>
    </source>
</evidence>
<evidence type="ECO:0000256" key="3">
    <source>
        <dbReference type="ARBA" id="ARBA00022692"/>
    </source>
</evidence>
<name>A0A840NT76_9PSEU</name>
<evidence type="ECO:0000256" key="4">
    <source>
        <dbReference type="ARBA" id="ARBA00022989"/>
    </source>
</evidence>
<feature type="transmembrane region" description="Helical" evidence="7">
    <location>
        <begin position="268"/>
        <end position="286"/>
    </location>
</feature>
<keyword evidence="5 7" id="KW-0472">Membrane</keyword>
<dbReference type="GO" id="GO:0016020">
    <property type="term" value="C:membrane"/>
    <property type="evidence" value="ECO:0007669"/>
    <property type="project" value="UniProtKB-SubCell"/>
</dbReference>
<sequence length="309" mass="32536">MNARDRLLAVFVAVLWGINFIAIDFSLRWFPPMFFAGLRFAVIAVPTLLLVPRPDVRWRWLLGYGLGFGTLQFAFLFLALESGMPTGLASLVLQASAPFTVLLGGILLREKIRATQAVGIVVAVLGMAVIGWHRAQAAALLPVVLTLCGALGWAFGNLCNRQAKASDPLRLTLWMSIVPPLPMFALSALVEGPSLGWRALAGSFTSATGWAALGGLAFTAVLATVLGSGIWTALMARHPASTVAPFSLLVPVVGVSSAWLVLGERPHPVELLAGAVVIAGVLLGSLPPRSTPTPLQPTGTTEPEPARPA</sequence>
<comment type="caution">
    <text evidence="9">The sequence shown here is derived from an EMBL/GenBank/DDBJ whole genome shotgun (WGS) entry which is preliminary data.</text>
</comment>
<gene>
    <name evidence="9" type="ORF">BJ969_005470</name>
</gene>
<dbReference type="EMBL" id="JACHIV010000001">
    <property type="protein sequence ID" value="MBB5072382.1"/>
    <property type="molecule type" value="Genomic_DNA"/>
</dbReference>
<organism evidence="9 10">
    <name type="scientific">Saccharopolyspora gloriosae</name>
    <dbReference type="NCBI Taxonomy" id="455344"/>
    <lineage>
        <taxon>Bacteria</taxon>
        <taxon>Bacillati</taxon>
        <taxon>Actinomycetota</taxon>
        <taxon>Actinomycetes</taxon>
        <taxon>Pseudonocardiales</taxon>
        <taxon>Pseudonocardiaceae</taxon>
        <taxon>Saccharopolyspora</taxon>
    </lineage>
</organism>
<feature type="region of interest" description="Disordered" evidence="6">
    <location>
        <begin position="289"/>
        <end position="309"/>
    </location>
</feature>
<dbReference type="Proteomes" id="UP000580474">
    <property type="component" value="Unassembled WGS sequence"/>
</dbReference>
<keyword evidence="10" id="KW-1185">Reference proteome</keyword>
<evidence type="ECO:0000256" key="7">
    <source>
        <dbReference type="SAM" id="Phobius"/>
    </source>
</evidence>
<dbReference type="PANTHER" id="PTHR32322:SF9">
    <property type="entry name" value="AMINO-ACID METABOLITE EFFLUX PUMP-RELATED"/>
    <property type="match status" value="1"/>
</dbReference>
<dbReference type="InterPro" id="IPR000620">
    <property type="entry name" value="EamA_dom"/>
</dbReference>
<dbReference type="RefSeq" id="WP_184483701.1">
    <property type="nucleotide sequence ID" value="NZ_JACHIV010000001.1"/>
</dbReference>
<dbReference type="InterPro" id="IPR050638">
    <property type="entry name" value="AA-Vitamin_Transporters"/>
</dbReference>
<feature type="transmembrane region" description="Helical" evidence="7">
    <location>
        <begin position="139"/>
        <end position="159"/>
    </location>
</feature>
<feature type="transmembrane region" description="Helical" evidence="7">
    <location>
        <begin position="115"/>
        <end position="133"/>
    </location>
</feature>
<reference evidence="9 10" key="1">
    <citation type="submission" date="2020-08" db="EMBL/GenBank/DDBJ databases">
        <title>Sequencing the genomes of 1000 actinobacteria strains.</title>
        <authorList>
            <person name="Klenk H.-P."/>
        </authorList>
    </citation>
    <scope>NUCLEOTIDE SEQUENCE [LARGE SCALE GENOMIC DNA]</scope>
    <source>
        <strain evidence="9 10">DSM 45582</strain>
    </source>
</reference>
<feature type="domain" description="EamA" evidence="8">
    <location>
        <begin position="143"/>
        <end position="283"/>
    </location>
</feature>
<dbReference type="Pfam" id="PF00892">
    <property type="entry name" value="EamA"/>
    <property type="match status" value="2"/>
</dbReference>
<evidence type="ECO:0000256" key="6">
    <source>
        <dbReference type="SAM" id="MobiDB-lite"/>
    </source>
</evidence>
<dbReference type="SUPFAM" id="SSF103481">
    <property type="entry name" value="Multidrug resistance efflux transporter EmrE"/>
    <property type="match status" value="2"/>
</dbReference>
<keyword evidence="4 7" id="KW-1133">Transmembrane helix</keyword>
<comment type="subcellular location">
    <subcellularLocation>
        <location evidence="1">Membrane</location>
        <topology evidence="1">Multi-pass membrane protein</topology>
    </subcellularLocation>
</comment>
<dbReference type="InterPro" id="IPR037185">
    <property type="entry name" value="EmrE-like"/>
</dbReference>
<evidence type="ECO:0000259" key="8">
    <source>
        <dbReference type="Pfam" id="PF00892"/>
    </source>
</evidence>
<dbReference type="PANTHER" id="PTHR32322">
    <property type="entry name" value="INNER MEMBRANE TRANSPORTER"/>
    <property type="match status" value="1"/>
</dbReference>
<feature type="transmembrane region" description="Helical" evidence="7">
    <location>
        <begin position="58"/>
        <end position="80"/>
    </location>
</feature>